<gene>
    <name evidence="5" type="ORF">PBY51_005905</name>
</gene>
<dbReference type="PANTHER" id="PTHR45632:SF14">
    <property type="entry name" value="KELCH-LIKE PROTEIN 33"/>
    <property type="match status" value="1"/>
</dbReference>
<keyword evidence="6" id="KW-1185">Reference proteome</keyword>
<dbReference type="SUPFAM" id="SSF54695">
    <property type="entry name" value="POZ domain"/>
    <property type="match status" value="2"/>
</dbReference>
<dbReference type="SMART" id="SM00612">
    <property type="entry name" value="Kelch"/>
    <property type="match status" value="5"/>
</dbReference>
<dbReference type="InterPro" id="IPR015915">
    <property type="entry name" value="Kelch-typ_b-propeller"/>
</dbReference>
<dbReference type="Gene3D" id="2.120.10.80">
    <property type="entry name" value="Kelch-type beta propeller"/>
    <property type="match status" value="1"/>
</dbReference>
<feature type="domain" description="BTB" evidence="4">
    <location>
        <begin position="319"/>
        <end position="386"/>
    </location>
</feature>
<evidence type="ECO:0000313" key="5">
    <source>
        <dbReference type="EMBL" id="KAK5848277.1"/>
    </source>
</evidence>
<dbReference type="Proteomes" id="UP001346869">
    <property type="component" value="Unassembled WGS sequence"/>
</dbReference>
<keyword evidence="2" id="KW-0677">Repeat</keyword>
<dbReference type="Gene3D" id="1.25.40.420">
    <property type="match status" value="1"/>
</dbReference>
<dbReference type="Pfam" id="PF24981">
    <property type="entry name" value="Beta-prop_ATRN-LZTR1"/>
    <property type="match status" value="1"/>
</dbReference>
<name>A0AAN8AAY0_ELEMC</name>
<feature type="compositionally biased region" description="Basic and acidic residues" evidence="3">
    <location>
        <begin position="95"/>
        <end position="124"/>
    </location>
</feature>
<protein>
    <recommendedName>
        <fullName evidence="4">BTB domain-containing protein</fullName>
    </recommendedName>
</protein>
<organism evidence="5 6">
    <name type="scientific">Eleginops maclovinus</name>
    <name type="common">Patagonian blennie</name>
    <name type="synonym">Eleginus maclovinus</name>
    <dbReference type="NCBI Taxonomy" id="56733"/>
    <lineage>
        <taxon>Eukaryota</taxon>
        <taxon>Metazoa</taxon>
        <taxon>Chordata</taxon>
        <taxon>Craniata</taxon>
        <taxon>Vertebrata</taxon>
        <taxon>Euteleostomi</taxon>
        <taxon>Actinopterygii</taxon>
        <taxon>Neopterygii</taxon>
        <taxon>Teleostei</taxon>
        <taxon>Neoteleostei</taxon>
        <taxon>Acanthomorphata</taxon>
        <taxon>Eupercaria</taxon>
        <taxon>Perciformes</taxon>
        <taxon>Notothenioidei</taxon>
        <taxon>Eleginopidae</taxon>
        <taxon>Eleginops</taxon>
    </lineage>
</organism>
<dbReference type="SUPFAM" id="SSF117281">
    <property type="entry name" value="Kelch motif"/>
    <property type="match status" value="1"/>
</dbReference>
<dbReference type="Pfam" id="PF07707">
    <property type="entry name" value="BACK"/>
    <property type="match status" value="1"/>
</dbReference>
<dbReference type="Pfam" id="PF00651">
    <property type="entry name" value="BTB"/>
    <property type="match status" value="1"/>
</dbReference>
<proteinExistence type="predicted"/>
<evidence type="ECO:0000313" key="6">
    <source>
        <dbReference type="Proteomes" id="UP001346869"/>
    </source>
</evidence>
<dbReference type="InterPro" id="IPR011333">
    <property type="entry name" value="SKP1/BTB/POZ_sf"/>
</dbReference>
<dbReference type="EMBL" id="JAUZQC010000025">
    <property type="protein sequence ID" value="KAK5848277.1"/>
    <property type="molecule type" value="Genomic_DNA"/>
</dbReference>
<dbReference type="InterPro" id="IPR011705">
    <property type="entry name" value="BACK"/>
</dbReference>
<dbReference type="SMART" id="SM00225">
    <property type="entry name" value="BTB"/>
    <property type="match status" value="2"/>
</dbReference>
<dbReference type="SMART" id="SM00875">
    <property type="entry name" value="BACK"/>
    <property type="match status" value="1"/>
</dbReference>
<dbReference type="AlphaFoldDB" id="A0AAN8AAY0"/>
<sequence length="870" mass="98474">MAVVANLCLVGWDLTEEEQKEEEFYREVKEAEEGGRYVVDDEQLREGALDEETNYGGEEQQQQFAVQIREHVRIIEDANIEQNQGSSRGGHKTRTNKEEEAKKLTAKKETRFRVDQEKLQKEEEGSSVGGEAAHSTDKEADANYEDVVKIYSQSDHPTELFRTLAEFRDSSLLTDLILSTVDGKTFNTHSPVLAAVCSHIQERLIQRSVHRVDERKDPSVGVQMWSMSLGPGVDHVGLKAVVEFAYTGMISCLNMSTLHQIKTAAQTLGAQRVMDLCREEEEKSTKTEGQKKEVKMSAAEQMKISLQSIKRLCMERVGCDVILEAHGGSFHVHRVILAVCTDFFRGMFTLGMMETFQPRVTLPFVLASELEVLIDCSYSGTLPLSWKYVFEITCTALQLQYQPVLSLCLNFLRQEINPHSCLDVASFAEAYEMPQLLEVADDFALLEFPKVARISKFMDLPAKNLLKYVTSPSLCVSSELVVFKAVVAWIQAEPKTRLKFAKGLMKTIHFPLMTDKEFKEVKSLTMWSDRNLSQLYEAILEEFRSKQNDCRIYQPKHSLVLIGGDQISEDLRGRSISRELWILNSLRTYTGLKKALEWKKLAEMPEPERFSHEVAVLKGQLYVFGGKNYYGISDNLNSVLRYDPLQNSWENLTEMQKDRCSFSVVVLDGMIYAIGGHCDPEYMETVERYCPTKNSWSFTWPLDLPLTGHVAKVFQGKIFISGGLSSNFQYLSSMFLYHPETGSTYLANMIKPRAHHCMEILGERLFVAGGITADDNMTVVDLLACEVYNPVADSWTAFTSLPVPHVGAGGAVLEGKFYVLGGYSQEDFSETKLVHRYDPTRKRWENMGKMPGPNSDIQASVLCLPPHLRM</sequence>
<accession>A0AAN8AAY0</accession>
<dbReference type="Pfam" id="PF21536">
    <property type="entry name" value="BTB_KLHL33"/>
    <property type="match status" value="1"/>
</dbReference>
<feature type="region of interest" description="Disordered" evidence="3">
    <location>
        <begin position="78"/>
        <end position="140"/>
    </location>
</feature>
<evidence type="ECO:0000256" key="2">
    <source>
        <dbReference type="ARBA" id="ARBA00022737"/>
    </source>
</evidence>
<dbReference type="Gene3D" id="3.30.710.10">
    <property type="entry name" value="Potassium Channel Kv1.1, Chain A"/>
    <property type="match status" value="2"/>
</dbReference>
<evidence type="ECO:0000259" key="4">
    <source>
        <dbReference type="PROSITE" id="PS50097"/>
    </source>
</evidence>
<dbReference type="InterPro" id="IPR006652">
    <property type="entry name" value="Kelch_1"/>
</dbReference>
<dbReference type="InterPro" id="IPR000210">
    <property type="entry name" value="BTB/POZ_dom"/>
</dbReference>
<evidence type="ECO:0000256" key="1">
    <source>
        <dbReference type="ARBA" id="ARBA00022441"/>
    </source>
</evidence>
<comment type="caution">
    <text evidence="5">The sequence shown here is derived from an EMBL/GenBank/DDBJ whole genome shotgun (WGS) entry which is preliminary data.</text>
</comment>
<dbReference type="InterPro" id="IPR056737">
    <property type="entry name" value="Beta-prop_ATRN-MKLN-like"/>
</dbReference>
<dbReference type="PROSITE" id="PS50097">
    <property type="entry name" value="BTB"/>
    <property type="match status" value="1"/>
</dbReference>
<dbReference type="PANTHER" id="PTHR45632">
    <property type="entry name" value="LD33804P"/>
    <property type="match status" value="1"/>
</dbReference>
<reference evidence="5 6" key="1">
    <citation type="journal article" date="2023" name="Genes (Basel)">
        <title>Chromosome-Level Genome Assembly and Circadian Gene Repertoire of the Patagonia Blennie Eleginops maclovinus-The Closest Ancestral Proxy of Antarctic Cryonotothenioids.</title>
        <authorList>
            <person name="Cheng C.C."/>
            <person name="Rivera-Colon A.G."/>
            <person name="Minhas B.F."/>
            <person name="Wilson L."/>
            <person name="Rayamajhi N."/>
            <person name="Vargas-Chacoff L."/>
            <person name="Catchen J.M."/>
        </authorList>
    </citation>
    <scope>NUCLEOTIDE SEQUENCE [LARGE SCALE GENOMIC DNA]</scope>
    <source>
        <strain evidence="5">JMC-PN-2008</strain>
    </source>
</reference>
<keyword evidence="1" id="KW-0880">Kelch repeat</keyword>
<reference evidence="5 6" key="2">
    <citation type="journal article" date="2023" name="Mol. Biol. Evol.">
        <title>Genomics of Secondarily Temperate Adaptation in the Only Non-Antarctic Icefish.</title>
        <authorList>
            <person name="Rivera-Colon A.G."/>
            <person name="Rayamajhi N."/>
            <person name="Minhas B.F."/>
            <person name="Madrigal G."/>
            <person name="Bilyk K.T."/>
            <person name="Yoon V."/>
            <person name="Hune M."/>
            <person name="Gregory S."/>
            <person name="Cheng C.H.C."/>
            <person name="Catchen J.M."/>
        </authorList>
    </citation>
    <scope>NUCLEOTIDE SEQUENCE [LARGE SCALE GENOMIC DNA]</scope>
    <source>
        <strain evidence="5">JMC-PN-2008</strain>
    </source>
</reference>
<evidence type="ECO:0000256" key="3">
    <source>
        <dbReference type="SAM" id="MobiDB-lite"/>
    </source>
</evidence>